<name>A0ABQ8DBX9_BRANA</name>
<keyword evidence="1" id="KW-0472">Membrane</keyword>
<sequence length="123" mass="13246">MASDGFGSVWGFRDRRNLTPVHCLFVAKQPDSSVLCSYDGTGVEPYNLRFRQPVLHRCLIAGFFVSVAIAGPGLGLPCFAGPLVGVAFGMVPVARLSCDLLILNGCSVFFHMPSFSLVFRDCG</sequence>
<comment type="caution">
    <text evidence="2">The sequence shown here is derived from an EMBL/GenBank/DDBJ whole genome shotgun (WGS) entry which is preliminary data.</text>
</comment>
<protein>
    <recommendedName>
        <fullName evidence="4">Transmembrane protein</fullName>
    </recommendedName>
</protein>
<accession>A0ABQ8DBX9</accession>
<proteinExistence type="predicted"/>
<keyword evidence="3" id="KW-1185">Reference proteome</keyword>
<keyword evidence="1" id="KW-1133">Transmembrane helix</keyword>
<evidence type="ECO:0000313" key="2">
    <source>
        <dbReference type="EMBL" id="KAH0926900.1"/>
    </source>
</evidence>
<evidence type="ECO:0008006" key="4">
    <source>
        <dbReference type="Google" id="ProtNLM"/>
    </source>
</evidence>
<dbReference type="EMBL" id="JAGKQM010000005">
    <property type="protein sequence ID" value="KAH0926900.1"/>
    <property type="molecule type" value="Genomic_DNA"/>
</dbReference>
<reference evidence="2 3" key="1">
    <citation type="submission" date="2021-05" db="EMBL/GenBank/DDBJ databases">
        <title>Genome Assembly of Synthetic Allotetraploid Brassica napus Reveals Homoeologous Exchanges between Subgenomes.</title>
        <authorList>
            <person name="Davis J.T."/>
        </authorList>
    </citation>
    <scope>NUCLEOTIDE SEQUENCE [LARGE SCALE GENOMIC DNA]</scope>
    <source>
        <strain evidence="3">cv. Da-Ae</strain>
        <tissue evidence="2">Seedling</tissue>
    </source>
</reference>
<feature type="transmembrane region" description="Helical" evidence="1">
    <location>
        <begin position="100"/>
        <end position="119"/>
    </location>
</feature>
<organism evidence="2 3">
    <name type="scientific">Brassica napus</name>
    <name type="common">Rape</name>
    <dbReference type="NCBI Taxonomy" id="3708"/>
    <lineage>
        <taxon>Eukaryota</taxon>
        <taxon>Viridiplantae</taxon>
        <taxon>Streptophyta</taxon>
        <taxon>Embryophyta</taxon>
        <taxon>Tracheophyta</taxon>
        <taxon>Spermatophyta</taxon>
        <taxon>Magnoliopsida</taxon>
        <taxon>eudicotyledons</taxon>
        <taxon>Gunneridae</taxon>
        <taxon>Pentapetalae</taxon>
        <taxon>rosids</taxon>
        <taxon>malvids</taxon>
        <taxon>Brassicales</taxon>
        <taxon>Brassicaceae</taxon>
        <taxon>Brassiceae</taxon>
        <taxon>Brassica</taxon>
    </lineage>
</organism>
<evidence type="ECO:0000256" key="1">
    <source>
        <dbReference type="SAM" id="Phobius"/>
    </source>
</evidence>
<gene>
    <name evidence="2" type="ORF">HID58_019156</name>
</gene>
<feature type="transmembrane region" description="Helical" evidence="1">
    <location>
        <begin position="58"/>
        <end position="88"/>
    </location>
</feature>
<dbReference type="Proteomes" id="UP000824890">
    <property type="component" value="Unassembled WGS sequence"/>
</dbReference>
<keyword evidence="1" id="KW-0812">Transmembrane</keyword>
<evidence type="ECO:0000313" key="3">
    <source>
        <dbReference type="Proteomes" id="UP000824890"/>
    </source>
</evidence>